<dbReference type="Gene3D" id="1.10.10.60">
    <property type="entry name" value="Homeodomain-like"/>
    <property type="match status" value="1"/>
</dbReference>
<keyword evidence="1" id="KW-0805">Transcription regulation</keyword>
<gene>
    <name evidence="6" type="ORF">AACH11_14925</name>
</gene>
<dbReference type="InterPro" id="IPR009057">
    <property type="entry name" value="Homeodomain-like_sf"/>
</dbReference>
<accession>A0ABU9BE67</accession>
<evidence type="ECO:0000313" key="7">
    <source>
        <dbReference type="Proteomes" id="UP001368500"/>
    </source>
</evidence>
<dbReference type="Pfam" id="PF02311">
    <property type="entry name" value="AraC_binding"/>
    <property type="match status" value="1"/>
</dbReference>
<keyword evidence="2" id="KW-0238">DNA-binding</keyword>
<keyword evidence="7" id="KW-1185">Reference proteome</keyword>
<keyword evidence="3" id="KW-0804">Transcription</keyword>
<reference evidence="6 7" key="1">
    <citation type="submission" date="2024-04" db="EMBL/GenBank/DDBJ databases">
        <title>Novel species of the genus Ideonella isolated from streams.</title>
        <authorList>
            <person name="Lu H."/>
        </authorList>
    </citation>
    <scope>NUCLEOTIDE SEQUENCE [LARGE SCALE GENOMIC DNA]</scope>
    <source>
        <strain evidence="6 7">BYS139W</strain>
    </source>
</reference>
<feature type="compositionally biased region" description="Basic and acidic residues" evidence="4">
    <location>
        <begin position="146"/>
        <end position="155"/>
    </location>
</feature>
<dbReference type="Gene3D" id="2.60.120.10">
    <property type="entry name" value="Jelly Rolls"/>
    <property type="match status" value="1"/>
</dbReference>
<organism evidence="6 7">
    <name type="scientific">Pseudaquabacterium rugosum</name>
    <dbReference type="NCBI Taxonomy" id="2984194"/>
    <lineage>
        <taxon>Bacteria</taxon>
        <taxon>Pseudomonadati</taxon>
        <taxon>Pseudomonadota</taxon>
        <taxon>Betaproteobacteria</taxon>
        <taxon>Burkholderiales</taxon>
        <taxon>Sphaerotilaceae</taxon>
        <taxon>Pseudaquabacterium</taxon>
    </lineage>
</organism>
<comment type="caution">
    <text evidence="6">The sequence shown here is derived from an EMBL/GenBank/DDBJ whole genome shotgun (WGS) entry which is preliminary data.</text>
</comment>
<dbReference type="PROSITE" id="PS01124">
    <property type="entry name" value="HTH_ARAC_FAMILY_2"/>
    <property type="match status" value="1"/>
</dbReference>
<dbReference type="Proteomes" id="UP001368500">
    <property type="component" value="Unassembled WGS sequence"/>
</dbReference>
<dbReference type="PROSITE" id="PS00041">
    <property type="entry name" value="HTH_ARAC_FAMILY_1"/>
    <property type="match status" value="1"/>
</dbReference>
<dbReference type="SUPFAM" id="SSF46689">
    <property type="entry name" value="Homeodomain-like"/>
    <property type="match status" value="1"/>
</dbReference>
<dbReference type="EMBL" id="JBBUTF010000013">
    <property type="protein sequence ID" value="MEK8027257.1"/>
    <property type="molecule type" value="Genomic_DNA"/>
</dbReference>
<dbReference type="CDD" id="cd06124">
    <property type="entry name" value="cupin_NimR-like_N"/>
    <property type="match status" value="1"/>
</dbReference>
<dbReference type="Pfam" id="PF12833">
    <property type="entry name" value="HTH_18"/>
    <property type="match status" value="1"/>
</dbReference>
<dbReference type="SUPFAM" id="SSF51182">
    <property type="entry name" value="RmlC-like cupins"/>
    <property type="match status" value="1"/>
</dbReference>
<proteinExistence type="predicted"/>
<dbReference type="RefSeq" id="WP_341375034.1">
    <property type="nucleotide sequence ID" value="NZ_JBBUTF010000013.1"/>
</dbReference>
<evidence type="ECO:0000313" key="6">
    <source>
        <dbReference type="EMBL" id="MEK8027257.1"/>
    </source>
</evidence>
<evidence type="ECO:0000256" key="2">
    <source>
        <dbReference type="ARBA" id="ARBA00023125"/>
    </source>
</evidence>
<dbReference type="PANTHER" id="PTHR11019:SF159">
    <property type="entry name" value="TRANSCRIPTIONAL REGULATOR-RELATED"/>
    <property type="match status" value="1"/>
</dbReference>
<dbReference type="InterPro" id="IPR011051">
    <property type="entry name" value="RmlC_Cupin_sf"/>
</dbReference>
<evidence type="ECO:0000256" key="4">
    <source>
        <dbReference type="SAM" id="MobiDB-lite"/>
    </source>
</evidence>
<dbReference type="InterPro" id="IPR003313">
    <property type="entry name" value="AraC-bd"/>
</dbReference>
<dbReference type="SMART" id="SM00342">
    <property type="entry name" value="HTH_ARAC"/>
    <property type="match status" value="1"/>
</dbReference>
<feature type="domain" description="HTH araC/xylS-type" evidence="5">
    <location>
        <begin position="200"/>
        <end position="300"/>
    </location>
</feature>
<evidence type="ECO:0000256" key="3">
    <source>
        <dbReference type="ARBA" id="ARBA00023163"/>
    </source>
</evidence>
<dbReference type="InterPro" id="IPR018060">
    <property type="entry name" value="HTH_AraC"/>
</dbReference>
<sequence>MSTARALAPLTASVHQPTAARPLRARLRRLDPHERVDAHRHDWAQLAFALEGVTRLQAEHGTYLVPPSRALWIPPGVEHAVTVLEPVTLVTLYLHQEAGVCGPWTAPELAAAMTEAGPPDLTAWHQCRVLEVSALTRALVEQLDPQADRPLRGDEGPQTPPPPAPDARSRRREDLLAALLRDELRRAAPVPLGVPMPQDKRLRALCQAVLDAPCRHATLADWSRDVGASPRTLARLFQQQLSTRFGLWREQVLLAQALSLAAQGRPMAWIAAELGYAHPSAFSAMVRRQVGMPPSRFFAGAAVTPASAGGRQAR</sequence>
<evidence type="ECO:0000259" key="5">
    <source>
        <dbReference type="PROSITE" id="PS01124"/>
    </source>
</evidence>
<evidence type="ECO:0000256" key="1">
    <source>
        <dbReference type="ARBA" id="ARBA00023015"/>
    </source>
</evidence>
<feature type="region of interest" description="Disordered" evidence="4">
    <location>
        <begin position="145"/>
        <end position="170"/>
    </location>
</feature>
<dbReference type="PANTHER" id="PTHR11019">
    <property type="entry name" value="HTH-TYPE TRANSCRIPTIONAL REGULATOR NIMR"/>
    <property type="match status" value="1"/>
</dbReference>
<dbReference type="InterPro" id="IPR014710">
    <property type="entry name" value="RmlC-like_jellyroll"/>
</dbReference>
<protein>
    <submittedName>
        <fullName evidence="6">Helix-turn-helix transcriptional regulator</fullName>
    </submittedName>
</protein>
<dbReference type="InterPro" id="IPR018062">
    <property type="entry name" value="HTH_AraC-typ_CS"/>
</dbReference>
<name>A0ABU9BE67_9BURK</name>